<proteinExistence type="predicted"/>
<reference evidence="5" key="1">
    <citation type="journal article" date="2013" name="Stand. Genomic Sci.">
        <title>Complete genome sequence of the halophilic bacterium Spirochaeta africana type strain (Z-7692(T)) from the alkaline Lake Magadi in the East African Rift.</title>
        <authorList>
            <person name="Liolos K."/>
            <person name="Abt B."/>
            <person name="Scheuner C."/>
            <person name="Teshima H."/>
            <person name="Held B."/>
            <person name="Lapidus A."/>
            <person name="Nolan M."/>
            <person name="Lucas S."/>
            <person name="Deshpande S."/>
            <person name="Cheng J.F."/>
            <person name="Tapia R."/>
            <person name="Goodwin L.A."/>
            <person name="Pitluck S."/>
            <person name="Pagani I."/>
            <person name="Ivanova N."/>
            <person name="Mavromatis K."/>
            <person name="Mikhailova N."/>
            <person name="Huntemann M."/>
            <person name="Pati A."/>
            <person name="Chen A."/>
            <person name="Palaniappan K."/>
            <person name="Land M."/>
            <person name="Rohde M."/>
            <person name="Tindall B.J."/>
            <person name="Detter J.C."/>
            <person name="Goker M."/>
            <person name="Bristow J."/>
            <person name="Eisen J.A."/>
            <person name="Markowitz V."/>
            <person name="Hugenholtz P."/>
            <person name="Woyke T."/>
            <person name="Klenk H.P."/>
            <person name="Kyrpides N.C."/>
        </authorList>
    </citation>
    <scope>NUCLEOTIDE SEQUENCE</scope>
    <source>
        <strain evidence="5">ATCC 700263 / DSM 8902 / Z-7692</strain>
    </source>
</reference>
<feature type="domain" description="Uncharacterized protein TP-0789" evidence="3">
    <location>
        <begin position="65"/>
        <end position="243"/>
    </location>
</feature>
<dbReference type="STRING" id="889378.Spiaf_0170"/>
<feature type="chain" id="PRO_5003622720" description="Uncharacterized protein TP-0789 domain-containing protein" evidence="2">
    <location>
        <begin position="19"/>
        <end position="244"/>
    </location>
</feature>
<dbReference type="InterPro" id="IPR052944">
    <property type="entry name" value="Sporulation_related"/>
</dbReference>
<dbReference type="SUPFAM" id="SSF89392">
    <property type="entry name" value="Prokaryotic lipoproteins and lipoprotein localization factors"/>
    <property type="match status" value="1"/>
</dbReference>
<name>H9UFI6_SPIAZ</name>
<dbReference type="InterPro" id="IPR033399">
    <property type="entry name" value="TP_0789-like"/>
</dbReference>
<evidence type="ECO:0000259" key="3">
    <source>
        <dbReference type="Pfam" id="PF17131"/>
    </source>
</evidence>
<gene>
    <name evidence="4" type="ordered locus">Spiaf_0170</name>
</gene>
<accession>H9UFI6</accession>
<dbReference type="PATRIC" id="fig|889378.3.peg.173"/>
<evidence type="ECO:0000313" key="4">
    <source>
        <dbReference type="EMBL" id="AFG36279.1"/>
    </source>
</evidence>
<dbReference type="Gene3D" id="2.50.20.10">
    <property type="entry name" value="Lipoprotein localisation LolA/LolB/LppX"/>
    <property type="match status" value="1"/>
</dbReference>
<dbReference type="CDD" id="cd16329">
    <property type="entry name" value="LolA_like"/>
    <property type="match status" value="1"/>
</dbReference>
<feature type="signal peptide" evidence="2">
    <location>
        <begin position="1"/>
        <end position="18"/>
    </location>
</feature>
<evidence type="ECO:0000313" key="5">
    <source>
        <dbReference type="Proteomes" id="UP000007383"/>
    </source>
</evidence>
<dbReference type="HOGENOM" id="CLU_074356_2_0_12"/>
<dbReference type="InterPro" id="IPR029046">
    <property type="entry name" value="LolA/LolB/LppX"/>
</dbReference>
<evidence type="ECO:0000256" key="2">
    <source>
        <dbReference type="SAM" id="SignalP"/>
    </source>
</evidence>
<organism evidence="4 5">
    <name type="scientific">Spirochaeta africana (strain ATCC 700263 / DSM 8902 / Z-7692)</name>
    <dbReference type="NCBI Taxonomy" id="889378"/>
    <lineage>
        <taxon>Bacteria</taxon>
        <taxon>Pseudomonadati</taxon>
        <taxon>Spirochaetota</taxon>
        <taxon>Spirochaetia</taxon>
        <taxon>Spirochaetales</taxon>
        <taxon>Spirochaetaceae</taxon>
        <taxon>Spirochaeta</taxon>
    </lineage>
</organism>
<dbReference type="OrthoDB" id="9803781at2"/>
<keyword evidence="1 2" id="KW-0732">Signal</keyword>
<evidence type="ECO:0000256" key="1">
    <source>
        <dbReference type="ARBA" id="ARBA00022729"/>
    </source>
</evidence>
<dbReference type="Proteomes" id="UP000007383">
    <property type="component" value="Chromosome"/>
</dbReference>
<dbReference type="EMBL" id="CP003282">
    <property type="protein sequence ID" value="AFG36279.1"/>
    <property type="molecule type" value="Genomic_DNA"/>
</dbReference>
<dbReference type="KEGG" id="sfc:Spiaf_0170"/>
<dbReference type="RefSeq" id="WP_014454277.1">
    <property type="nucleotide sequence ID" value="NC_017098.1"/>
</dbReference>
<dbReference type="eggNOG" id="COG2834">
    <property type="taxonomic scope" value="Bacteria"/>
</dbReference>
<sequence length="244" mass="27682">MKKLLICALLLTAAGAPAFGLTADQIISRMEENQTHSTSRLEGRMVISDRFGDRTSTYIAHSQGSERFLVEFTSRNEEGQRVLRRDDSLYLYYPDAREVIRLQGAALRDSLLGSDISYEDMTGGRGLAADYRFSLLGQETVNDHATYKIELTARSTNVAYPKQIFWVDREDFVLRKSEQYARSGRLLKTTTVLEVMAEAGYLFPSRIRIVDETRRSSGTEMIIESAELGIELPDNIFSLEELTW</sequence>
<dbReference type="PANTHER" id="PTHR37507">
    <property type="entry name" value="SPORULATION PROTEIN YDCC"/>
    <property type="match status" value="1"/>
</dbReference>
<keyword evidence="5" id="KW-1185">Reference proteome</keyword>
<protein>
    <recommendedName>
        <fullName evidence="3">Uncharacterized protein TP-0789 domain-containing protein</fullName>
    </recommendedName>
</protein>
<dbReference type="Pfam" id="PF17131">
    <property type="entry name" value="LolA_like"/>
    <property type="match status" value="1"/>
</dbReference>
<dbReference type="PANTHER" id="PTHR37507:SF2">
    <property type="entry name" value="SPORULATION PROTEIN YDCC"/>
    <property type="match status" value="1"/>
</dbReference>
<dbReference type="AlphaFoldDB" id="H9UFI6"/>